<protein>
    <recommendedName>
        <fullName evidence="3">Myb-like domain-containing protein</fullName>
    </recommendedName>
</protein>
<feature type="domain" description="Myb-like" evidence="3">
    <location>
        <begin position="623"/>
        <end position="671"/>
    </location>
</feature>
<feature type="region of interest" description="Disordered" evidence="2">
    <location>
        <begin position="111"/>
        <end position="145"/>
    </location>
</feature>
<dbReference type="SUPFAM" id="SSF46689">
    <property type="entry name" value="Homeodomain-like"/>
    <property type="match status" value="1"/>
</dbReference>
<evidence type="ECO:0000313" key="5">
    <source>
        <dbReference type="Proteomes" id="UP000774617"/>
    </source>
</evidence>
<feature type="region of interest" description="Disordered" evidence="2">
    <location>
        <begin position="713"/>
        <end position="798"/>
    </location>
</feature>
<evidence type="ECO:0000259" key="3">
    <source>
        <dbReference type="SMART" id="SM00717"/>
    </source>
</evidence>
<keyword evidence="1" id="KW-0175">Coiled coil</keyword>
<dbReference type="Gene3D" id="1.10.10.60">
    <property type="entry name" value="Homeodomain-like"/>
    <property type="match status" value="1"/>
</dbReference>
<feature type="compositionally biased region" description="Basic residues" evidence="2">
    <location>
        <begin position="759"/>
        <end position="774"/>
    </location>
</feature>
<proteinExistence type="predicted"/>
<feature type="compositionally biased region" description="Low complexity" evidence="2">
    <location>
        <begin position="27"/>
        <end position="57"/>
    </location>
</feature>
<evidence type="ECO:0000256" key="2">
    <source>
        <dbReference type="SAM" id="MobiDB-lite"/>
    </source>
</evidence>
<evidence type="ECO:0000256" key="1">
    <source>
        <dbReference type="SAM" id="Coils"/>
    </source>
</evidence>
<evidence type="ECO:0000313" key="4">
    <source>
        <dbReference type="EMBL" id="KAH7051314.1"/>
    </source>
</evidence>
<feature type="compositionally biased region" description="Basic residues" evidence="2">
    <location>
        <begin position="13"/>
        <end position="26"/>
    </location>
</feature>
<name>A0ABQ8GC88_9PEZI</name>
<feature type="compositionally biased region" description="Basic residues" evidence="2">
    <location>
        <begin position="408"/>
        <end position="417"/>
    </location>
</feature>
<feature type="region of interest" description="Disordered" evidence="2">
    <location>
        <begin position="303"/>
        <end position="479"/>
    </location>
</feature>
<feature type="compositionally biased region" description="Basic and acidic residues" evidence="2">
    <location>
        <begin position="713"/>
        <end position="736"/>
    </location>
</feature>
<feature type="compositionally biased region" description="Basic residues" evidence="2">
    <location>
        <begin position="378"/>
        <end position="388"/>
    </location>
</feature>
<reference evidence="4 5" key="1">
    <citation type="journal article" date="2021" name="Nat. Commun.">
        <title>Genetic determinants of endophytism in the Arabidopsis root mycobiome.</title>
        <authorList>
            <person name="Mesny F."/>
            <person name="Miyauchi S."/>
            <person name="Thiergart T."/>
            <person name="Pickel B."/>
            <person name="Atanasova L."/>
            <person name="Karlsson M."/>
            <person name="Huettel B."/>
            <person name="Barry K.W."/>
            <person name="Haridas S."/>
            <person name="Chen C."/>
            <person name="Bauer D."/>
            <person name="Andreopoulos W."/>
            <person name="Pangilinan J."/>
            <person name="LaButti K."/>
            <person name="Riley R."/>
            <person name="Lipzen A."/>
            <person name="Clum A."/>
            <person name="Drula E."/>
            <person name="Henrissat B."/>
            <person name="Kohler A."/>
            <person name="Grigoriev I.V."/>
            <person name="Martin F.M."/>
            <person name="Hacquard S."/>
        </authorList>
    </citation>
    <scope>NUCLEOTIDE SEQUENCE [LARGE SCALE GENOMIC DNA]</scope>
    <source>
        <strain evidence="4 5">MPI-SDFR-AT-0080</strain>
    </source>
</reference>
<feature type="compositionally biased region" description="Polar residues" evidence="2">
    <location>
        <begin position="343"/>
        <end position="358"/>
    </location>
</feature>
<feature type="coiled-coil region" evidence="1">
    <location>
        <begin position="500"/>
        <end position="549"/>
    </location>
</feature>
<dbReference type="PANTHER" id="PTHR22929">
    <property type="entry name" value="RNA POLYMERASE III TRANSCRIPTION INITIATION FACTOR B"/>
    <property type="match status" value="1"/>
</dbReference>
<dbReference type="Proteomes" id="UP000774617">
    <property type="component" value="Unassembled WGS sequence"/>
</dbReference>
<gene>
    <name evidence="4" type="ORF">B0J12DRAFT_740235</name>
</gene>
<dbReference type="Pfam" id="PF15963">
    <property type="entry name" value="Myb_DNA-bind_7"/>
    <property type="match status" value="1"/>
</dbReference>
<dbReference type="EMBL" id="JAGTJR010000012">
    <property type="protein sequence ID" value="KAH7051314.1"/>
    <property type="molecule type" value="Genomic_DNA"/>
</dbReference>
<dbReference type="InterPro" id="IPR009057">
    <property type="entry name" value="Homeodomain-like_sf"/>
</dbReference>
<keyword evidence="5" id="KW-1185">Reference proteome</keyword>
<feature type="region of interest" description="Disordered" evidence="2">
    <location>
        <begin position="1"/>
        <end position="89"/>
    </location>
</feature>
<dbReference type="CDD" id="cd00167">
    <property type="entry name" value="SANT"/>
    <property type="match status" value="1"/>
</dbReference>
<feature type="compositionally biased region" description="Polar residues" evidence="2">
    <location>
        <begin position="58"/>
        <end position="67"/>
    </location>
</feature>
<comment type="caution">
    <text evidence="4">The sequence shown here is derived from an EMBL/GenBank/DDBJ whole genome shotgun (WGS) entry which is preliminary data.</text>
</comment>
<dbReference type="InterPro" id="IPR039467">
    <property type="entry name" value="TFIIIB_B''_Myb"/>
</dbReference>
<dbReference type="InterPro" id="IPR001005">
    <property type="entry name" value="SANT/Myb"/>
</dbReference>
<accession>A0ABQ8GC88</accession>
<organism evidence="4 5">
    <name type="scientific">Macrophomina phaseolina</name>
    <dbReference type="NCBI Taxonomy" id="35725"/>
    <lineage>
        <taxon>Eukaryota</taxon>
        <taxon>Fungi</taxon>
        <taxon>Dikarya</taxon>
        <taxon>Ascomycota</taxon>
        <taxon>Pezizomycotina</taxon>
        <taxon>Dothideomycetes</taxon>
        <taxon>Dothideomycetes incertae sedis</taxon>
        <taxon>Botryosphaeriales</taxon>
        <taxon>Botryosphaeriaceae</taxon>
        <taxon>Macrophomina</taxon>
    </lineage>
</organism>
<sequence length="798" mass="86905">MSTFLGSSAINKSGKKFAPKVARRRPAAATAGSEAASAASSAEQTPVSTPASTATPTNESLQSQNHNVPPTPPATQATSQVPSTQASVNVQPELSAPAPIPIGVLIATSHTDELDLGGRSPKRRRIERPEPAPAANTARSPRLPVSSVTLTGPVMIAGPEEQTLLVDTREATTKVPQETTPTARDDFTEAEASLRTGEPIHAHEPGVQDSVEVATTGHVQIAKRVTQPKAVKRRGTRRVSNQDLIREVMGANTGVTKPSSGTAVIQFSGQEAAQSSGSANITQDERIPNTISESPAMIIAETPTEFAPESHEEDIEPARLPRRAPNAAAARRERQQAAPSSILDATSNDQVITQSGTKSAGGDVVNEDNGPAPAPLAKKPRQPRSRKRAAAESQIPGNELGTDAQAAKPKRQRKRQPKTPAVVTEGNDGAETVGMGGEAPGDIAGEQGVAAPKRPRSISTHLIFDEEDRENPEKTRIDATSMPMGVLTKDIPFVGTVSQREEALSKIDWDEEKRKRMEERERIAMGEEVAQTQAERDAALARLQEAANAASTAVQAPRMRVVNGNLVLDTTSTQVDRNARAREDAEELQEVEEDELTTRINLMSWIKANRKDPRERTTWGPTRADRWSNEQTEMFYDALKMFGTDFFIISKMFPGKTRANVKRKFVKEERLDPERIKRVLVGESVPMDFEEYKRKTGKDDDFFRDPEELRKELEQATEQQKQEVEEAQARYAEQQRQRKLAKQGGADFEGEEGEGGTGKKGKAKKKADGKKGKKDKVPIGGEEIEVVELDGDELEHRR</sequence>
<feature type="compositionally biased region" description="Polar residues" evidence="2">
    <location>
        <begin position="1"/>
        <end position="11"/>
    </location>
</feature>
<dbReference type="SMART" id="SM00717">
    <property type="entry name" value="SANT"/>
    <property type="match status" value="1"/>
</dbReference>
<dbReference type="PANTHER" id="PTHR22929:SF0">
    <property type="entry name" value="TRANSCRIPTION FACTOR TFIIIB COMPONENT B'' HOMOLOG"/>
    <property type="match status" value="1"/>
</dbReference>
<feature type="compositionally biased region" description="Acidic residues" evidence="2">
    <location>
        <begin position="782"/>
        <end position="798"/>
    </location>
</feature>